<dbReference type="InterPro" id="IPR023365">
    <property type="entry name" value="Sortase_dom-sf"/>
</dbReference>
<feature type="region of interest" description="Disordered" evidence="3">
    <location>
        <begin position="43"/>
        <end position="68"/>
    </location>
</feature>
<keyword evidence="4" id="KW-0472">Membrane</keyword>
<protein>
    <submittedName>
        <fullName evidence="5">Sortase</fullName>
    </submittedName>
</protein>
<gene>
    <name evidence="5" type="ORF">HMPREF9698_00517</name>
</gene>
<dbReference type="Pfam" id="PF04203">
    <property type="entry name" value="Sortase"/>
    <property type="match status" value="1"/>
</dbReference>
<comment type="caution">
    <text evidence="5">The sequence shown here is derived from an EMBL/GenBank/DDBJ whole genome shotgun (WGS) entry which is preliminary data.</text>
</comment>
<feature type="active site" description="Acyl-thioester intermediate" evidence="2">
    <location>
        <position position="182"/>
    </location>
</feature>
<dbReference type="NCBIfam" id="NF033746">
    <property type="entry name" value="class_D_sortase"/>
    <property type="match status" value="1"/>
</dbReference>
<feature type="active site" description="Proton donor/acceptor" evidence="2">
    <location>
        <position position="125"/>
    </location>
</feature>
<organism evidence="5 6">
    <name type="scientific">Alloiococcus otitis ATCC 51267</name>
    <dbReference type="NCBI Taxonomy" id="883081"/>
    <lineage>
        <taxon>Bacteria</taxon>
        <taxon>Bacillati</taxon>
        <taxon>Bacillota</taxon>
        <taxon>Bacilli</taxon>
        <taxon>Lactobacillales</taxon>
        <taxon>Carnobacteriaceae</taxon>
        <taxon>Alloiococcus</taxon>
    </lineage>
</organism>
<dbReference type="GO" id="GO:0016787">
    <property type="term" value="F:hydrolase activity"/>
    <property type="evidence" value="ECO:0007669"/>
    <property type="project" value="UniProtKB-KW"/>
</dbReference>
<keyword evidence="6" id="KW-1185">Reference proteome</keyword>
<dbReference type="SUPFAM" id="SSF63817">
    <property type="entry name" value="Sortase"/>
    <property type="match status" value="1"/>
</dbReference>
<dbReference type="eggNOG" id="COG3764">
    <property type="taxonomic scope" value="Bacteria"/>
</dbReference>
<sequence>MKWLSRILIVVGIGFLIAFGYTIYDHANSTSVTLEEAQVALEESRAQAAEAEDGDQDGQDGGSDIDIQNYQPEAGEAFGVLDIPKLDRSIGIVAGTDADSLKKGVGHVENTVFPGQGEQIVLSGHRDTVFRDFGELEIGDHFIVQMPYGDYEYEIKDYEIVDRDDTSVIGPMGEEVLVVSTCYPFEFYGFAPDRFVFYCYPVE</sequence>
<dbReference type="AlphaFoldDB" id="K9EDN3"/>
<dbReference type="CDD" id="cd05828">
    <property type="entry name" value="Sortase_D_1"/>
    <property type="match status" value="1"/>
</dbReference>
<evidence type="ECO:0000256" key="4">
    <source>
        <dbReference type="SAM" id="Phobius"/>
    </source>
</evidence>
<dbReference type="HOGENOM" id="CLU_045680_8_2_9"/>
<keyword evidence="4" id="KW-1133">Transmembrane helix</keyword>
<feature type="transmembrane region" description="Helical" evidence="4">
    <location>
        <begin position="7"/>
        <end position="24"/>
    </location>
</feature>
<dbReference type="EMBL" id="AGXA01000010">
    <property type="protein sequence ID" value="EKU93951.1"/>
    <property type="molecule type" value="Genomic_DNA"/>
</dbReference>
<accession>K9EDN3</accession>
<evidence type="ECO:0000256" key="1">
    <source>
        <dbReference type="ARBA" id="ARBA00022801"/>
    </source>
</evidence>
<proteinExistence type="predicted"/>
<dbReference type="InterPro" id="IPR041999">
    <property type="entry name" value="Sortase_D_1"/>
</dbReference>
<dbReference type="NCBIfam" id="TIGR01076">
    <property type="entry name" value="sortase_fam"/>
    <property type="match status" value="1"/>
</dbReference>
<dbReference type="OrthoDB" id="165822at2"/>
<name>K9EDN3_9LACT</name>
<keyword evidence="1" id="KW-0378">Hydrolase</keyword>
<dbReference type="Gene3D" id="2.40.260.10">
    <property type="entry name" value="Sortase"/>
    <property type="match status" value="1"/>
</dbReference>
<dbReference type="Proteomes" id="UP000009875">
    <property type="component" value="Unassembled WGS sequence"/>
</dbReference>
<evidence type="ECO:0000313" key="6">
    <source>
        <dbReference type="Proteomes" id="UP000009875"/>
    </source>
</evidence>
<keyword evidence="4" id="KW-0812">Transmembrane</keyword>
<dbReference type="STRING" id="883081.HMPREF9698_00517"/>
<reference evidence="5 6" key="1">
    <citation type="submission" date="2012-09" db="EMBL/GenBank/DDBJ databases">
        <title>The Genome Sequence of Alloiococcus otitis ATCC 51267.</title>
        <authorList>
            <consortium name="The Broad Institute Genome Sequencing Platform"/>
            <person name="Earl A."/>
            <person name="Ward D."/>
            <person name="Feldgarden M."/>
            <person name="Gevers D."/>
            <person name="Huys G."/>
            <person name="Walker B."/>
            <person name="Young S.K."/>
            <person name="Zeng Q."/>
            <person name="Gargeya S."/>
            <person name="Fitzgerald M."/>
            <person name="Haas B."/>
            <person name="Abouelleil A."/>
            <person name="Alvarado L."/>
            <person name="Arachchi H.M."/>
            <person name="Berlin A.M."/>
            <person name="Chapman S.B."/>
            <person name="Goldberg J."/>
            <person name="Griggs A."/>
            <person name="Gujja S."/>
            <person name="Hansen M."/>
            <person name="Howarth C."/>
            <person name="Imamovic A."/>
            <person name="Larimer J."/>
            <person name="McCowen C."/>
            <person name="Montmayeur A."/>
            <person name="Murphy C."/>
            <person name="Neiman D."/>
            <person name="Pearson M."/>
            <person name="Priest M."/>
            <person name="Roberts A."/>
            <person name="Saif S."/>
            <person name="Shea T."/>
            <person name="Sisk P."/>
            <person name="Sykes S."/>
            <person name="Wortman J."/>
            <person name="Nusbaum C."/>
            <person name="Birren B."/>
        </authorList>
    </citation>
    <scope>NUCLEOTIDE SEQUENCE [LARGE SCALE GENOMIC DNA]</scope>
    <source>
        <strain evidence="5 6">ATCC 51267</strain>
    </source>
</reference>
<dbReference type="PATRIC" id="fig|883081.3.peg.516"/>
<evidence type="ECO:0000256" key="3">
    <source>
        <dbReference type="SAM" id="MobiDB-lite"/>
    </source>
</evidence>
<dbReference type="InterPro" id="IPR005754">
    <property type="entry name" value="Sortase"/>
</dbReference>
<dbReference type="InterPro" id="IPR053525">
    <property type="entry name" value="Sortase_D"/>
</dbReference>
<evidence type="ECO:0000313" key="5">
    <source>
        <dbReference type="EMBL" id="EKU93951.1"/>
    </source>
</evidence>
<evidence type="ECO:0000256" key="2">
    <source>
        <dbReference type="PIRSR" id="PIRSR605754-1"/>
    </source>
</evidence>
<dbReference type="RefSeq" id="WP_003777089.1">
    <property type="nucleotide sequence ID" value="NZ_JH992958.1"/>
</dbReference>